<keyword evidence="8 12" id="KW-1133">Transmembrane helix</keyword>
<dbReference type="PANTHER" id="PTHR30622:SF4">
    <property type="entry name" value="UNDECAPRENYL-DIPHOSPHATASE"/>
    <property type="match status" value="1"/>
</dbReference>
<keyword evidence="9 12" id="KW-0472">Membrane</keyword>
<evidence type="ECO:0000256" key="2">
    <source>
        <dbReference type="ARBA" id="ARBA00010621"/>
    </source>
</evidence>
<feature type="transmembrane region" description="Helical" evidence="12">
    <location>
        <begin position="258"/>
        <end position="276"/>
    </location>
</feature>
<dbReference type="PANTHER" id="PTHR30622">
    <property type="entry name" value="UNDECAPRENYL-DIPHOSPHATASE"/>
    <property type="match status" value="1"/>
</dbReference>
<protein>
    <recommendedName>
        <fullName evidence="4">Undecaprenyl-diphosphatase</fullName>
        <ecNumber evidence="3">3.6.1.27</ecNumber>
    </recommendedName>
    <alternativeName>
        <fullName evidence="10">Undecaprenyl pyrophosphate phosphatase</fullName>
    </alternativeName>
</protein>
<dbReference type="AlphaFoldDB" id="A0A6J6KGN6"/>
<name>A0A6J6KGN6_9ZZZZ</name>
<evidence type="ECO:0000256" key="1">
    <source>
        <dbReference type="ARBA" id="ARBA00004651"/>
    </source>
</evidence>
<dbReference type="HAMAP" id="MF_01006">
    <property type="entry name" value="Undec_diphosphatase"/>
    <property type="match status" value="1"/>
</dbReference>
<evidence type="ECO:0000256" key="6">
    <source>
        <dbReference type="ARBA" id="ARBA00022692"/>
    </source>
</evidence>
<comment type="catalytic activity">
    <reaction evidence="11">
        <text>di-trans,octa-cis-undecaprenyl diphosphate + H2O = di-trans,octa-cis-undecaprenyl phosphate + phosphate + H(+)</text>
        <dbReference type="Rhea" id="RHEA:28094"/>
        <dbReference type="ChEBI" id="CHEBI:15377"/>
        <dbReference type="ChEBI" id="CHEBI:15378"/>
        <dbReference type="ChEBI" id="CHEBI:43474"/>
        <dbReference type="ChEBI" id="CHEBI:58405"/>
        <dbReference type="ChEBI" id="CHEBI:60392"/>
        <dbReference type="EC" id="3.6.1.27"/>
    </reaction>
</comment>
<evidence type="ECO:0000256" key="9">
    <source>
        <dbReference type="ARBA" id="ARBA00023136"/>
    </source>
</evidence>
<reference evidence="13" key="1">
    <citation type="submission" date="2020-05" db="EMBL/GenBank/DDBJ databases">
        <authorList>
            <person name="Chiriac C."/>
            <person name="Salcher M."/>
            <person name="Ghai R."/>
            <person name="Kavagutti S V."/>
        </authorList>
    </citation>
    <scope>NUCLEOTIDE SEQUENCE</scope>
</reference>
<keyword evidence="7" id="KW-0378">Hydrolase</keyword>
<evidence type="ECO:0000256" key="4">
    <source>
        <dbReference type="ARBA" id="ARBA00021581"/>
    </source>
</evidence>
<evidence type="ECO:0000256" key="7">
    <source>
        <dbReference type="ARBA" id="ARBA00022801"/>
    </source>
</evidence>
<accession>A0A6J6KGN6</accession>
<comment type="subcellular location">
    <subcellularLocation>
        <location evidence="1">Cell membrane</location>
        <topology evidence="1">Multi-pass membrane protein</topology>
    </subcellularLocation>
</comment>
<dbReference type="EC" id="3.6.1.27" evidence="3"/>
<evidence type="ECO:0000256" key="8">
    <source>
        <dbReference type="ARBA" id="ARBA00022989"/>
    </source>
</evidence>
<dbReference type="EMBL" id="CAEZWM010000019">
    <property type="protein sequence ID" value="CAB4648950.1"/>
    <property type="molecule type" value="Genomic_DNA"/>
</dbReference>
<evidence type="ECO:0000256" key="3">
    <source>
        <dbReference type="ARBA" id="ARBA00012374"/>
    </source>
</evidence>
<evidence type="ECO:0000256" key="5">
    <source>
        <dbReference type="ARBA" id="ARBA00022475"/>
    </source>
</evidence>
<sequence length="277" mass="29337">MSILHAIILGIAQGLTEFLPISSSGHLILIPDLFRWNDFAGSESLNKAFDVALHLGTLVGASWYFRHDLARYIAAAARSLRLRSLKDPDARLAWLLLASAVPAAIVGGLFSSVIEKKLGQPVVIGAMLIAGALLLWWADRQSGKRSIEEFQLRDAGVMGLAQAIALQPGVSRSGITITAGLWLGLDRVAATRVSFLMSLPIIAGAGVFTGLKLLMGDGIPPGSGGAFLAGFLAAGISGWIAIAGLLKYLRTRTFMPFVIYRFIAGAGVIIIFATGIR</sequence>
<dbReference type="Pfam" id="PF02673">
    <property type="entry name" value="BacA"/>
    <property type="match status" value="1"/>
</dbReference>
<evidence type="ECO:0000256" key="10">
    <source>
        <dbReference type="ARBA" id="ARBA00032707"/>
    </source>
</evidence>
<feature type="transmembrane region" description="Helical" evidence="12">
    <location>
        <begin position="120"/>
        <end position="138"/>
    </location>
</feature>
<comment type="similarity">
    <text evidence="2">Belongs to the UppP family.</text>
</comment>
<evidence type="ECO:0000313" key="13">
    <source>
        <dbReference type="EMBL" id="CAB4648950.1"/>
    </source>
</evidence>
<evidence type="ECO:0000256" key="12">
    <source>
        <dbReference type="SAM" id="Phobius"/>
    </source>
</evidence>
<dbReference type="GO" id="GO:0050380">
    <property type="term" value="F:undecaprenyl-diphosphatase activity"/>
    <property type="evidence" value="ECO:0007669"/>
    <property type="project" value="UniProtKB-EC"/>
</dbReference>
<dbReference type="InterPro" id="IPR003824">
    <property type="entry name" value="UppP"/>
</dbReference>
<feature type="transmembrane region" description="Helical" evidence="12">
    <location>
        <begin position="92"/>
        <end position="114"/>
    </location>
</feature>
<dbReference type="GO" id="GO:0005886">
    <property type="term" value="C:plasma membrane"/>
    <property type="evidence" value="ECO:0007669"/>
    <property type="project" value="UniProtKB-SubCell"/>
</dbReference>
<evidence type="ECO:0000256" key="11">
    <source>
        <dbReference type="ARBA" id="ARBA00047594"/>
    </source>
</evidence>
<dbReference type="EMBL" id="CAEZZU010000001">
    <property type="protein sequence ID" value="CAB4766783.1"/>
    <property type="molecule type" value="Genomic_DNA"/>
</dbReference>
<evidence type="ECO:0000313" key="14">
    <source>
        <dbReference type="EMBL" id="CAB4766783.1"/>
    </source>
</evidence>
<proteinExistence type="inferred from homology"/>
<organism evidence="13">
    <name type="scientific">freshwater metagenome</name>
    <dbReference type="NCBI Taxonomy" id="449393"/>
    <lineage>
        <taxon>unclassified sequences</taxon>
        <taxon>metagenomes</taxon>
        <taxon>ecological metagenomes</taxon>
    </lineage>
</organism>
<keyword evidence="5" id="KW-1003">Cell membrane</keyword>
<feature type="transmembrane region" description="Helical" evidence="12">
    <location>
        <begin position="226"/>
        <end position="246"/>
    </location>
</feature>
<gene>
    <name evidence="13" type="ORF">UFOPK2242_00282</name>
    <name evidence="14" type="ORF">UFOPK2925_00023</name>
</gene>
<feature type="transmembrane region" description="Helical" evidence="12">
    <location>
        <begin position="193"/>
        <end position="214"/>
    </location>
</feature>
<keyword evidence="6 12" id="KW-0812">Transmembrane</keyword>